<dbReference type="InterPro" id="IPR000719">
    <property type="entry name" value="Prot_kinase_dom"/>
</dbReference>
<organism evidence="2 3">
    <name type="scientific">Acaulospora morrowiae</name>
    <dbReference type="NCBI Taxonomy" id="94023"/>
    <lineage>
        <taxon>Eukaryota</taxon>
        <taxon>Fungi</taxon>
        <taxon>Fungi incertae sedis</taxon>
        <taxon>Mucoromycota</taxon>
        <taxon>Glomeromycotina</taxon>
        <taxon>Glomeromycetes</taxon>
        <taxon>Diversisporales</taxon>
        <taxon>Acaulosporaceae</taxon>
        <taxon>Acaulospora</taxon>
    </lineage>
</organism>
<dbReference type="InterPro" id="IPR001245">
    <property type="entry name" value="Ser-Thr/Tyr_kinase_cat_dom"/>
</dbReference>
<dbReference type="GO" id="GO:0005737">
    <property type="term" value="C:cytoplasm"/>
    <property type="evidence" value="ECO:0007669"/>
    <property type="project" value="TreeGrafter"/>
</dbReference>
<dbReference type="EMBL" id="CAJVPV010001966">
    <property type="protein sequence ID" value="CAG8513955.1"/>
    <property type="molecule type" value="Genomic_DNA"/>
</dbReference>
<evidence type="ECO:0000313" key="3">
    <source>
        <dbReference type="Proteomes" id="UP000789342"/>
    </source>
</evidence>
<comment type="caution">
    <text evidence="2">The sequence shown here is derived from an EMBL/GenBank/DDBJ whole genome shotgun (WGS) entry which is preliminary data.</text>
</comment>
<keyword evidence="3" id="KW-1185">Reference proteome</keyword>
<evidence type="ECO:0000313" key="2">
    <source>
        <dbReference type="EMBL" id="CAG8513955.1"/>
    </source>
</evidence>
<dbReference type="InterPro" id="IPR011009">
    <property type="entry name" value="Kinase-like_dom_sf"/>
</dbReference>
<sequence length="189" mass="22372">MNTDSKEWLENAIDKKWIKIFNYDMFREIEHVSTTMLKDVKKAQEKCGKKVILEYLKDDVYEIEDNYYTNFVREVQNLIKLNDSENIIKFLGISKDPSQKFYCIVFQCAYGEDLRMYLQKNSAKLSWPARVKIAKEVINGMRDVHRENIVHCNLNPKNILIYNDRPVIKGFDTSISLDGPSRFLETREE</sequence>
<feature type="domain" description="Protein kinase" evidence="1">
    <location>
        <begin position="26"/>
        <end position="189"/>
    </location>
</feature>
<accession>A0A9N9A0N0</accession>
<dbReference type="Pfam" id="PF07714">
    <property type="entry name" value="PK_Tyr_Ser-Thr"/>
    <property type="match status" value="1"/>
</dbReference>
<dbReference type="PANTHER" id="PTHR23257">
    <property type="entry name" value="SERINE-THREONINE PROTEIN KINASE"/>
    <property type="match status" value="1"/>
</dbReference>
<dbReference type="OrthoDB" id="6718656at2759"/>
<dbReference type="AlphaFoldDB" id="A0A9N9A0N0"/>
<protein>
    <submittedName>
        <fullName evidence="2">8218_t:CDS:1</fullName>
    </submittedName>
</protein>
<gene>
    <name evidence="2" type="ORF">AMORRO_LOCUS3868</name>
</gene>
<dbReference type="GO" id="GO:0005524">
    <property type="term" value="F:ATP binding"/>
    <property type="evidence" value="ECO:0007669"/>
    <property type="project" value="InterPro"/>
</dbReference>
<dbReference type="GO" id="GO:0007165">
    <property type="term" value="P:signal transduction"/>
    <property type="evidence" value="ECO:0007669"/>
    <property type="project" value="TreeGrafter"/>
</dbReference>
<dbReference type="InterPro" id="IPR050167">
    <property type="entry name" value="Ser_Thr_protein_kinase"/>
</dbReference>
<name>A0A9N9A0N0_9GLOM</name>
<dbReference type="SUPFAM" id="SSF56112">
    <property type="entry name" value="Protein kinase-like (PK-like)"/>
    <property type="match status" value="1"/>
</dbReference>
<dbReference type="GO" id="GO:0004672">
    <property type="term" value="F:protein kinase activity"/>
    <property type="evidence" value="ECO:0007669"/>
    <property type="project" value="InterPro"/>
</dbReference>
<dbReference type="PROSITE" id="PS50011">
    <property type="entry name" value="PROTEIN_KINASE_DOM"/>
    <property type="match status" value="1"/>
</dbReference>
<evidence type="ECO:0000259" key="1">
    <source>
        <dbReference type="PROSITE" id="PS50011"/>
    </source>
</evidence>
<reference evidence="2" key="1">
    <citation type="submission" date="2021-06" db="EMBL/GenBank/DDBJ databases">
        <authorList>
            <person name="Kallberg Y."/>
            <person name="Tangrot J."/>
            <person name="Rosling A."/>
        </authorList>
    </citation>
    <scope>NUCLEOTIDE SEQUENCE</scope>
    <source>
        <strain evidence="2">CL551</strain>
    </source>
</reference>
<proteinExistence type="predicted"/>
<dbReference type="Proteomes" id="UP000789342">
    <property type="component" value="Unassembled WGS sequence"/>
</dbReference>
<dbReference type="Gene3D" id="1.10.510.10">
    <property type="entry name" value="Transferase(Phosphotransferase) domain 1"/>
    <property type="match status" value="1"/>
</dbReference>